<name>A0A2A9PE25_OPHUN</name>
<evidence type="ECO:0008006" key="6">
    <source>
        <dbReference type="Google" id="ProtNLM"/>
    </source>
</evidence>
<dbReference type="STRING" id="268505.A0A2A9PE25"/>
<feature type="compositionally biased region" description="Polar residues" evidence="3">
    <location>
        <begin position="72"/>
        <end position="87"/>
    </location>
</feature>
<evidence type="ECO:0000256" key="2">
    <source>
        <dbReference type="ARBA" id="ARBA00023242"/>
    </source>
</evidence>
<proteinExistence type="predicted"/>
<feature type="compositionally biased region" description="Polar residues" evidence="3">
    <location>
        <begin position="265"/>
        <end position="275"/>
    </location>
</feature>
<feature type="compositionally biased region" description="Low complexity" evidence="3">
    <location>
        <begin position="278"/>
        <end position="290"/>
    </location>
</feature>
<feature type="compositionally biased region" description="Basic residues" evidence="3">
    <location>
        <begin position="220"/>
        <end position="231"/>
    </location>
</feature>
<dbReference type="Proteomes" id="UP000037136">
    <property type="component" value="Unassembled WGS sequence"/>
</dbReference>
<accession>A0A2A9PE25</accession>
<feature type="compositionally biased region" description="Basic residues" evidence="3">
    <location>
        <begin position="803"/>
        <end position="813"/>
    </location>
</feature>
<gene>
    <name evidence="4" type="ORF">XA68_12296</name>
</gene>
<dbReference type="PANTHER" id="PTHR15074:SF5">
    <property type="entry name" value="5-METHYLCYTOSINE G_T MISMATCH-SPECIFIC DNA GLYCOSYLASE"/>
    <property type="match status" value="1"/>
</dbReference>
<reference evidence="4 5" key="2">
    <citation type="journal article" date="2017" name="Sci. Rep.">
        <title>Ant-infecting Ophiocordyceps genomes reveal a high diversity of potential behavioral manipulation genes and a possible major role for enterotoxins.</title>
        <authorList>
            <person name="de Bekker C."/>
            <person name="Ohm R.A."/>
            <person name="Evans H.C."/>
            <person name="Brachmann A."/>
            <person name="Hughes D.P."/>
        </authorList>
    </citation>
    <scope>NUCLEOTIDE SEQUENCE [LARGE SCALE GENOMIC DNA]</scope>
    <source>
        <strain evidence="4 5">SC16a</strain>
    </source>
</reference>
<feature type="compositionally biased region" description="Basic and acidic residues" evidence="3">
    <location>
        <begin position="1"/>
        <end position="16"/>
    </location>
</feature>
<evidence type="ECO:0000313" key="4">
    <source>
        <dbReference type="EMBL" id="PFH59464.1"/>
    </source>
</evidence>
<comment type="caution">
    <text evidence="4">The sequence shown here is derived from an EMBL/GenBank/DDBJ whole genome shotgun (WGS) entry which is preliminary data.</text>
</comment>
<comment type="subcellular location">
    <subcellularLocation>
        <location evidence="1">Nucleus</location>
    </subcellularLocation>
</comment>
<dbReference type="EMBL" id="LAZP02000197">
    <property type="protein sequence ID" value="PFH59464.1"/>
    <property type="molecule type" value="Genomic_DNA"/>
</dbReference>
<organism evidence="4 5">
    <name type="scientific">Ophiocordyceps unilateralis</name>
    <name type="common">Zombie-ant fungus</name>
    <name type="synonym">Torrubia unilateralis</name>
    <dbReference type="NCBI Taxonomy" id="268505"/>
    <lineage>
        <taxon>Eukaryota</taxon>
        <taxon>Fungi</taxon>
        <taxon>Dikarya</taxon>
        <taxon>Ascomycota</taxon>
        <taxon>Pezizomycotina</taxon>
        <taxon>Sordariomycetes</taxon>
        <taxon>Hypocreomycetidae</taxon>
        <taxon>Hypocreales</taxon>
        <taxon>Ophiocordycipitaceae</taxon>
        <taxon>Ophiocordyceps</taxon>
    </lineage>
</organism>
<evidence type="ECO:0000256" key="3">
    <source>
        <dbReference type="SAM" id="MobiDB-lite"/>
    </source>
</evidence>
<keyword evidence="2" id="KW-0539">Nucleus</keyword>
<feature type="compositionally biased region" description="Pro residues" evidence="3">
    <location>
        <begin position="255"/>
        <end position="264"/>
    </location>
</feature>
<feature type="compositionally biased region" description="Acidic residues" evidence="3">
    <location>
        <begin position="778"/>
        <end position="793"/>
    </location>
</feature>
<sequence>MPSKEHDGDVDVDGPRDRHHRPRSERKPEKDREHRHHRSSRSSRAKADDGESLSHVSTRRHRKREKDRGDSSDLTADLSSMTLNKQRISLPYPSFSKAHSKEAVRSRDNISPKRPSNPPTPEPTDLGGDDRQPRSTSKKSSRPPTPPETDVSADKRRAEQQAKADDELDRPKSTVSAASRSRLKVDRKSSSSSQATYIKSPPTHKSHEKLRSSGSTRSSSSHRSRKHSTRTKTHDVTDDDSPPPSVRQSSSLKTPTPPSPPPPQHVSNHMQNSDGDQPARPSSKTATPAPSAAPPPPPPPPPPAVDVQMAPRVDYLLQNGGLPCPVPRRFMSALPSSNGGVRSSNPALAGAETLFSPFFNLLDQYSAVLSKQGSIAVATGHRSVARRLLDRLENVFSRDLPPHGCVCVMCDGCNDVHSGLNWGDVLESVSGRIQLPVWPPFDLAELGEKAAEMSAEVPRRPASPVKMDPDIAEEFRGHYLRQSKKVRSAVDRWLKQTGADAVPPPQDVDDETLAFVILTNMAPEERPYFDALMAGSRVLKPSTRVPTPGMGYRPRNDFIVKCGLSLQRLYRLPQVPRDAESATYLVKNPHTHDLLTAMANIHASEWEILTSGRFDGFLWSGADADEAGTESRSETPCGNRPSMSPGPRGTCTTGSRHATPLSPYSRGATPASFVSLASSGMAAGRPPVSNDEEMEIAAAAEIEREIYAGMETLEDAFEKLHHKAEMVRAALRQRGAGLMQNFQNRRRIDVLPTPGSGNSQKAGYERPAWAAGGSEGEAASDDEWGLDDVEIMPDDSASNMSSSRHRRPKRRTERRTPAPIEEDDEER</sequence>
<dbReference type="GO" id="GO:0005634">
    <property type="term" value="C:nucleus"/>
    <property type="evidence" value="ECO:0007669"/>
    <property type="project" value="UniProtKB-SubCell"/>
</dbReference>
<feature type="compositionally biased region" description="Pro residues" evidence="3">
    <location>
        <begin position="291"/>
        <end position="304"/>
    </location>
</feature>
<feature type="region of interest" description="Disordered" evidence="3">
    <location>
        <begin position="625"/>
        <end position="666"/>
    </location>
</feature>
<dbReference type="OrthoDB" id="5373744at2759"/>
<feature type="compositionally biased region" description="Basic residues" evidence="3">
    <location>
        <begin position="33"/>
        <end position="44"/>
    </location>
</feature>
<dbReference type="GO" id="GO:0003677">
    <property type="term" value="F:DNA binding"/>
    <property type="evidence" value="ECO:0007669"/>
    <property type="project" value="InterPro"/>
</dbReference>
<feature type="compositionally biased region" description="Basic and acidic residues" evidence="3">
    <location>
        <begin position="152"/>
        <end position="172"/>
    </location>
</feature>
<feature type="region of interest" description="Disordered" evidence="3">
    <location>
        <begin position="749"/>
        <end position="827"/>
    </location>
</feature>
<feature type="compositionally biased region" description="Basic and acidic residues" evidence="3">
    <location>
        <begin position="99"/>
        <end position="111"/>
    </location>
</feature>
<dbReference type="PANTHER" id="PTHR15074">
    <property type="entry name" value="METHYL-CPG-BINDING PROTEIN"/>
    <property type="match status" value="1"/>
</dbReference>
<evidence type="ECO:0000256" key="1">
    <source>
        <dbReference type="ARBA" id="ARBA00004123"/>
    </source>
</evidence>
<dbReference type="InterPro" id="IPR045138">
    <property type="entry name" value="MeCP2/MBD4"/>
</dbReference>
<dbReference type="AlphaFoldDB" id="A0A2A9PE25"/>
<protein>
    <recommendedName>
        <fullName evidence="6">5-Methylcytosine G/T mismatch-specific DNA glycosylase</fullName>
    </recommendedName>
</protein>
<reference evidence="4 5" key="1">
    <citation type="journal article" date="2015" name="BMC Genomics">
        <title>Gene expression during zombie ant biting behavior reflects the complexity underlying fungal parasitic behavioral manipulation.</title>
        <authorList>
            <person name="de Bekker C."/>
            <person name="Ohm R.A."/>
            <person name="Loreto R.G."/>
            <person name="Sebastian A."/>
            <person name="Albert I."/>
            <person name="Merrow M."/>
            <person name="Brachmann A."/>
            <person name="Hughes D.P."/>
        </authorList>
    </citation>
    <scope>NUCLEOTIDE SEQUENCE [LARGE SCALE GENOMIC DNA]</scope>
    <source>
        <strain evidence="4 5">SC16a</strain>
    </source>
</reference>
<evidence type="ECO:0000313" key="5">
    <source>
        <dbReference type="Proteomes" id="UP000037136"/>
    </source>
</evidence>
<feature type="region of interest" description="Disordered" evidence="3">
    <location>
        <begin position="1"/>
        <end position="307"/>
    </location>
</feature>
<keyword evidence="5" id="KW-1185">Reference proteome</keyword>